<sequence>MAGPIRHPIPVGSLTDYLRNNVAEINLPLIIQQFGYGQSNPTYLLTSSNTGAKYVLRKKPPGKLLSKTAHQVEREYRVLKALSEVARDLPVPKVYCLCEDADVVGSAFYIMEFLDGRIFEDAALPGVTPEERAVMWKSAIVTLARLHKIRPEEYAALKGFGKPSDFYGRQVRTLSTIEAAQALTKDVETGVEVGKIPRFDEAMKFFSTTQPKDRSTVIHGDYKIDNLVFHRTEPRVIGILDWELSTIGHPLSDFRANLLSPYQLALETGASAMSVETRDFLPGATPGLPPRQQVIDWYGQASGWNILPSEMYWGDAFGFCRNSVIAQGIAARAARRQASSAKAGAYAERAPGLVVIAWRNKVPDEAESAVKGAAGSGSSRGDFSVLVRDASQLLTLLLEGVHRSIHPWELRGISRFLDRVSGEQFASRDENRVLPAKNPYPISVAHTSRPTTPPGFEGFGRSDRVNIAVKFEFVLLDFGSSSWAIWVVNEACREHDSRIRAKYHHAQGIYRGKYKVWANETICAVTGKGVGQPVKVRTPFTHSKTWRGVIPEWVDALRGCGKLAFNATTALQLYVGIQRSFETHEIRRICKGVIVFEEEIDKIHDRARVPAREDRHSCYRTCRYNDTFKHMTTLEALSHLDSQPFISELVYCINPIQDYSHKYNFRGLSRHQNIEFRQAGATDDPVEILRWIDTVTKFVEACMNTRGEEYVRMAGPGGITGDDLVRFGIRPAPIARPGLAAERSGHAEDVGRVLILAVMKELEEALSSRTKGGPATLEK</sequence>
<gene>
    <name evidence="2" type="ORF">GSTUAT00004307001</name>
</gene>
<proteinExistence type="predicted"/>
<name>A0A292PY41_9PEZI</name>
<accession>A0A292PY41</accession>
<dbReference type="Gene3D" id="3.90.1200.10">
    <property type="match status" value="1"/>
</dbReference>
<organism evidence="2 3">
    <name type="scientific">Tuber aestivum</name>
    <name type="common">summer truffle</name>
    <dbReference type="NCBI Taxonomy" id="59557"/>
    <lineage>
        <taxon>Eukaryota</taxon>
        <taxon>Fungi</taxon>
        <taxon>Dikarya</taxon>
        <taxon>Ascomycota</taxon>
        <taxon>Pezizomycotina</taxon>
        <taxon>Pezizomycetes</taxon>
        <taxon>Pezizales</taxon>
        <taxon>Tuberaceae</taxon>
        <taxon>Tuber</taxon>
    </lineage>
</organism>
<dbReference type="InterPro" id="IPR041726">
    <property type="entry name" value="ACAD10_11_N"/>
</dbReference>
<protein>
    <recommendedName>
        <fullName evidence="1">Aminoglycoside phosphotransferase domain-containing protein</fullName>
    </recommendedName>
</protein>
<reference evidence="2" key="1">
    <citation type="submission" date="2015-10" db="EMBL/GenBank/DDBJ databases">
        <authorList>
            <person name="Regsiter A."/>
            <person name="william w."/>
        </authorList>
    </citation>
    <scope>NUCLEOTIDE SEQUENCE</scope>
    <source>
        <strain evidence="2">Montdore</strain>
    </source>
</reference>
<dbReference type="PANTHER" id="PTHR47829:SF1">
    <property type="entry name" value="HAD FAMILY PHOSPHATASE"/>
    <property type="match status" value="1"/>
</dbReference>
<dbReference type="Proteomes" id="UP001412239">
    <property type="component" value="Unassembled WGS sequence"/>
</dbReference>
<feature type="domain" description="Aminoglycoside phosphotransferase" evidence="1">
    <location>
        <begin position="31"/>
        <end position="254"/>
    </location>
</feature>
<dbReference type="PANTHER" id="PTHR47829">
    <property type="entry name" value="HYDROLASE, PUTATIVE (AFU_ORTHOLOGUE AFUA_1G12880)-RELATED"/>
    <property type="match status" value="1"/>
</dbReference>
<dbReference type="AlphaFoldDB" id="A0A292PY41"/>
<evidence type="ECO:0000313" key="2">
    <source>
        <dbReference type="EMBL" id="CUS11615.1"/>
    </source>
</evidence>
<dbReference type="Gene3D" id="3.30.200.20">
    <property type="entry name" value="Phosphorylase Kinase, domain 1"/>
    <property type="match status" value="1"/>
</dbReference>
<dbReference type="InterPro" id="IPR002575">
    <property type="entry name" value="Aminoglycoside_PTrfase"/>
</dbReference>
<dbReference type="InterPro" id="IPR052898">
    <property type="entry name" value="ACAD10-like"/>
</dbReference>
<dbReference type="SUPFAM" id="SSF56112">
    <property type="entry name" value="Protein kinase-like (PK-like)"/>
    <property type="match status" value="1"/>
</dbReference>
<evidence type="ECO:0000259" key="1">
    <source>
        <dbReference type="Pfam" id="PF01636"/>
    </source>
</evidence>
<dbReference type="Pfam" id="PF01636">
    <property type="entry name" value="APH"/>
    <property type="match status" value="1"/>
</dbReference>
<dbReference type="CDD" id="cd05154">
    <property type="entry name" value="ACAD10_11_N-like"/>
    <property type="match status" value="1"/>
</dbReference>
<keyword evidence="3" id="KW-1185">Reference proteome</keyword>
<dbReference type="EMBL" id="LN891016">
    <property type="protein sequence ID" value="CUS11615.1"/>
    <property type="molecule type" value="Genomic_DNA"/>
</dbReference>
<dbReference type="InterPro" id="IPR011009">
    <property type="entry name" value="Kinase-like_dom_sf"/>
</dbReference>
<evidence type="ECO:0000313" key="3">
    <source>
        <dbReference type="Proteomes" id="UP001412239"/>
    </source>
</evidence>